<dbReference type="Pfam" id="PF02470">
    <property type="entry name" value="MlaD"/>
    <property type="match status" value="1"/>
</dbReference>
<dbReference type="InterPro" id="IPR003399">
    <property type="entry name" value="Mce/MlaD"/>
</dbReference>
<dbReference type="EMBL" id="JAXCLW010000003">
    <property type="protein sequence ID" value="MDY0883997.1"/>
    <property type="molecule type" value="Genomic_DNA"/>
</dbReference>
<dbReference type="InterPro" id="IPR052336">
    <property type="entry name" value="MlaD_Phospholipid_Transporter"/>
</dbReference>
<dbReference type="Gene3D" id="1.10.287.950">
    <property type="entry name" value="Methyl-accepting chemotaxis protein"/>
    <property type="match status" value="1"/>
</dbReference>
<comment type="caution">
    <text evidence="5">The sequence shown here is derived from an EMBL/GenBank/DDBJ whole genome shotgun (WGS) entry which is preliminary data.</text>
</comment>
<accession>A0ABU5ECG5</accession>
<organism evidence="5 6">
    <name type="scientific">Dongia soli</name>
    <dbReference type="NCBI Taxonomy" id="600628"/>
    <lineage>
        <taxon>Bacteria</taxon>
        <taxon>Pseudomonadati</taxon>
        <taxon>Pseudomonadota</taxon>
        <taxon>Alphaproteobacteria</taxon>
        <taxon>Rhodospirillales</taxon>
        <taxon>Dongiaceae</taxon>
        <taxon>Dongia</taxon>
    </lineage>
</organism>
<evidence type="ECO:0000256" key="3">
    <source>
        <dbReference type="SAM" id="Phobius"/>
    </source>
</evidence>
<evidence type="ECO:0000313" key="5">
    <source>
        <dbReference type="EMBL" id="MDY0883997.1"/>
    </source>
</evidence>
<feature type="transmembrane region" description="Helical" evidence="3">
    <location>
        <begin position="6"/>
        <end position="29"/>
    </location>
</feature>
<evidence type="ECO:0000313" key="6">
    <source>
        <dbReference type="Proteomes" id="UP001279642"/>
    </source>
</evidence>
<reference evidence="5 6" key="1">
    <citation type="journal article" date="2016" name="Antonie Van Leeuwenhoek">
        <title>Dongia soli sp. nov., isolated from soil from Dokdo, Korea.</title>
        <authorList>
            <person name="Kim D.U."/>
            <person name="Lee H."/>
            <person name="Kim H."/>
            <person name="Kim S.G."/>
            <person name="Ka J.O."/>
        </authorList>
    </citation>
    <scope>NUCLEOTIDE SEQUENCE [LARGE SCALE GENOMIC DNA]</scope>
    <source>
        <strain evidence="5 6">D78</strain>
    </source>
</reference>
<dbReference type="PANTHER" id="PTHR33371:SF4">
    <property type="entry name" value="INTERMEMBRANE PHOSPHOLIPID TRANSPORT SYSTEM BINDING PROTEIN MLAD"/>
    <property type="match status" value="1"/>
</dbReference>
<evidence type="ECO:0000256" key="2">
    <source>
        <dbReference type="SAM" id="MobiDB-lite"/>
    </source>
</evidence>
<name>A0ABU5ECG5_9PROT</name>
<gene>
    <name evidence="5" type="ORF">SMD27_14185</name>
</gene>
<sequence length="341" mass="36688">MRSHFLNYTAVGLFVSAMVIALIVVVLMLSGRSGPTDRYSIVFDNVSDMKYGTVVRYEGYTIGEVNKIEPERSDNRYHFRVFVDVKKGWQIPADSVARIAASSFLAAKTIEIAGGRAPEVIQPGGEIPGGSPADIFTLMSSVAAEIGDLSNSSLKPMLAKISDTIDRIGMATEGNLNQLFGSLNSIAKSVQDKTPQIANDIARLTAQLNTEMGQIDKILSDGNVATIQRSLGHVEDASANAAAATKDLKTLSQKARALADQLNNLVQGNTRNVDRSVADLAYILRTLSQNIDAITHNLEGSTRNMNEFSRLIRQNPGLLLSGGSPSPDRGLTPVPDQSKDQ</sequence>
<feature type="compositionally biased region" description="Low complexity" evidence="2">
    <location>
        <begin position="316"/>
        <end position="327"/>
    </location>
</feature>
<feature type="coiled-coil region" evidence="1">
    <location>
        <begin position="234"/>
        <end position="261"/>
    </location>
</feature>
<proteinExistence type="predicted"/>
<dbReference type="Proteomes" id="UP001279642">
    <property type="component" value="Unassembled WGS sequence"/>
</dbReference>
<evidence type="ECO:0000259" key="4">
    <source>
        <dbReference type="Pfam" id="PF02470"/>
    </source>
</evidence>
<keyword evidence="6" id="KW-1185">Reference proteome</keyword>
<keyword evidence="3" id="KW-1133">Transmembrane helix</keyword>
<keyword evidence="3" id="KW-0812">Transmembrane</keyword>
<feature type="region of interest" description="Disordered" evidence="2">
    <location>
        <begin position="316"/>
        <end position="341"/>
    </location>
</feature>
<dbReference type="RefSeq" id="WP_320509058.1">
    <property type="nucleotide sequence ID" value="NZ_JAXCLW010000003.1"/>
</dbReference>
<keyword evidence="3" id="KW-0472">Membrane</keyword>
<evidence type="ECO:0000256" key="1">
    <source>
        <dbReference type="SAM" id="Coils"/>
    </source>
</evidence>
<dbReference type="PANTHER" id="PTHR33371">
    <property type="entry name" value="INTERMEMBRANE PHOSPHOLIPID TRANSPORT SYSTEM BINDING PROTEIN MLAD-RELATED"/>
    <property type="match status" value="1"/>
</dbReference>
<protein>
    <submittedName>
        <fullName evidence="5">MlaD family protein</fullName>
    </submittedName>
</protein>
<keyword evidence="1" id="KW-0175">Coiled coil</keyword>
<feature type="domain" description="Mce/MlaD" evidence="4">
    <location>
        <begin position="36"/>
        <end position="114"/>
    </location>
</feature>